<feature type="region of interest" description="Disordered" evidence="1">
    <location>
        <begin position="356"/>
        <end position="377"/>
    </location>
</feature>
<dbReference type="EMBL" id="VDFQ02000002">
    <property type="protein sequence ID" value="KAA1423934.1"/>
    <property type="molecule type" value="Genomic_DNA"/>
</dbReference>
<evidence type="ECO:0000259" key="3">
    <source>
        <dbReference type="Pfam" id="PF11887"/>
    </source>
</evidence>
<dbReference type="InterPro" id="IPR003399">
    <property type="entry name" value="Mce/MlaD"/>
</dbReference>
<protein>
    <submittedName>
        <fullName evidence="4">MCE family protein</fullName>
    </submittedName>
</protein>
<dbReference type="InterPro" id="IPR024516">
    <property type="entry name" value="Mce_C"/>
</dbReference>
<dbReference type="PANTHER" id="PTHR33371:SF4">
    <property type="entry name" value="INTERMEMBRANE PHOSPHOLIPID TRANSPORT SYSTEM BINDING PROTEIN MLAD"/>
    <property type="match status" value="1"/>
</dbReference>
<reference evidence="4 5" key="1">
    <citation type="submission" date="2019-09" db="EMBL/GenBank/DDBJ databases">
        <title>Mumia zhuanghuii sp. nov. isolated from the intestinal contents of plateau pika (Ochotona curzoniae) in the Qinghai-Tibet plateau of China.</title>
        <authorList>
            <person name="Tian Z."/>
        </authorList>
    </citation>
    <scope>NUCLEOTIDE SEQUENCE [LARGE SCALE GENOMIC DNA]</scope>
    <source>
        <strain evidence="5">350</strain>
    </source>
</reference>
<evidence type="ECO:0000259" key="2">
    <source>
        <dbReference type="Pfam" id="PF02470"/>
    </source>
</evidence>
<dbReference type="InterPro" id="IPR005693">
    <property type="entry name" value="Mce"/>
</dbReference>
<evidence type="ECO:0000313" key="4">
    <source>
        <dbReference type="EMBL" id="KAA1423934.1"/>
    </source>
</evidence>
<dbReference type="OrthoDB" id="4516955at2"/>
<accession>A0A5Q6S0W3</accession>
<dbReference type="PANTHER" id="PTHR33371">
    <property type="entry name" value="INTERMEMBRANE PHOSPHOLIPID TRANSPORT SYSTEM BINDING PROTEIN MLAD-RELATED"/>
    <property type="match status" value="1"/>
</dbReference>
<organism evidence="4 5">
    <name type="scientific">Mumia zhuanghuii</name>
    <dbReference type="NCBI Taxonomy" id="2585211"/>
    <lineage>
        <taxon>Bacteria</taxon>
        <taxon>Bacillati</taxon>
        <taxon>Actinomycetota</taxon>
        <taxon>Actinomycetes</taxon>
        <taxon>Propionibacteriales</taxon>
        <taxon>Nocardioidaceae</taxon>
        <taxon>Mumia</taxon>
    </lineage>
</organism>
<evidence type="ECO:0000313" key="5">
    <source>
        <dbReference type="Proteomes" id="UP000307768"/>
    </source>
</evidence>
<dbReference type="NCBIfam" id="TIGR00996">
    <property type="entry name" value="Mtu_fam_mce"/>
    <property type="match status" value="1"/>
</dbReference>
<feature type="domain" description="Mammalian cell entry C-terminal" evidence="3">
    <location>
        <begin position="146"/>
        <end position="321"/>
    </location>
</feature>
<dbReference type="Pfam" id="PF11887">
    <property type="entry name" value="Mce4_CUP1"/>
    <property type="match status" value="1"/>
</dbReference>
<dbReference type="AlphaFoldDB" id="A0A5Q6S0W3"/>
<dbReference type="Pfam" id="PF02470">
    <property type="entry name" value="MlaD"/>
    <property type="match status" value="1"/>
</dbReference>
<sequence>MGRLVPLRALRRAAAAGPRERRRPRLRPEGARPMRINTKQWVIGAVIIAALGLSGFASDRVLAAGGTEVSALFESTVGLYPGSDVQVLGVPVGTVTAVEPEAGKVRVSMKLDRGQDVGAESAAVIVAPTLVSDRYVQLTEPYTGGAKLESGAVIEKTAVPVEIDDLYASLNDVGQQLGPDGANKNGALSRLLDVAAKNLDGQGADLNTMIAEFGKATGTLSNSDDDLFATIANLKSFNDMLVENDQSVADVNRQFASVSDYLAEDREQMAEAVENLGDAMVILDDFIKDNRANLKTSVDNLKGPTQVLVNQRKSLDEAVRTIPLALQNFLTAYNVQTNTVDGRGNLNEVSLWSTNGLDAKSSDDAPPVLLPGLGEGR</sequence>
<evidence type="ECO:0000256" key="1">
    <source>
        <dbReference type="SAM" id="MobiDB-lite"/>
    </source>
</evidence>
<comment type="caution">
    <text evidence="4">The sequence shown here is derived from an EMBL/GenBank/DDBJ whole genome shotgun (WGS) entry which is preliminary data.</text>
</comment>
<proteinExistence type="predicted"/>
<dbReference type="InterPro" id="IPR052336">
    <property type="entry name" value="MlaD_Phospholipid_Transporter"/>
</dbReference>
<name>A0A5Q6S0W3_9ACTN</name>
<gene>
    <name evidence="4" type="ORF">FE697_010310</name>
</gene>
<feature type="domain" description="Mce/MlaD" evidence="2">
    <location>
        <begin position="66"/>
        <end position="140"/>
    </location>
</feature>
<dbReference type="PROSITE" id="PS50152">
    <property type="entry name" value="25A_SYNTH_3"/>
    <property type="match status" value="1"/>
</dbReference>
<dbReference type="GO" id="GO:0005576">
    <property type="term" value="C:extracellular region"/>
    <property type="evidence" value="ECO:0007669"/>
    <property type="project" value="TreeGrafter"/>
</dbReference>
<dbReference type="Proteomes" id="UP000307768">
    <property type="component" value="Unassembled WGS sequence"/>
</dbReference>